<dbReference type="CDD" id="cd00077">
    <property type="entry name" value="HDc"/>
    <property type="match status" value="1"/>
</dbReference>
<dbReference type="OrthoDB" id="9816273at2"/>
<dbReference type="AlphaFoldDB" id="A0A1T4L7B5"/>
<accession>A0A1T4L7B5</accession>
<reference evidence="2 3" key="1">
    <citation type="submission" date="2017-01" db="EMBL/GenBank/DDBJ databases">
        <title>Genome Sequencing of a Marine Spirillum, Oceanospirillum multiglobuliferum ATCC 33336, from Japan.</title>
        <authorList>
            <person name="Carney J.G."/>
            <person name="Trachtenberg A.M."/>
            <person name="Rheaume B.A."/>
            <person name="Linnane J.D."/>
            <person name="Pitts N.L."/>
            <person name="Mykles D.L."/>
            <person name="Maclea K.S."/>
        </authorList>
    </citation>
    <scope>NUCLEOTIDE SEQUENCE [LARGE SCALE GENOMIC DNA]</scope>
    <source>
        <strain evidence="2 3">ATCC 33336</strain>
    </source>
</reference>
<dbReference type="SUPFAM" id="SSF109604">
    <property type="entry name" value="HD-domain/PDEase-like"/>
    <property type="match status" value="1"/>
</dbReference>
<dbReference type="Pfam" id="PF11871">
    <property type="entry name" value="DUF3391"/>
    <property type="match status" value="1"/>
</dbReference>
<name>A0A1T4L7B5_9GAMM</name>
<protein>
    <recommendedName>
        <fullName evidence="1">HD-GYP domain-containing protein</fullName>
    </recommendedName>
</protein>
<evidence type="ECO:0000313" key="2">
    <source>
        <dbReference type="EMBL" id="OPX56768.1"/>
    </source>
</evidence>
<evidence type="ECO:0000259" key="1">
    <source>
        <dbReference type="PROSITE" id="PS51832"/>
    </source>
</evidence>
<dbReference type="PANTHER" id="PTHR43155">
    <property type="entry name" value="CYCLIC DI-GMP PHOSPHODIESTERASE PA4108-RELATED"/>
    <property type="match status" value="1"/>
</dbReference>
<gene>
    <name evidence="2" type="ORF">BTE48_02500</name>
</gene>
<evidence type="ECO:0000313" key="3">
    <source>
        <dbReference type="Proteomes" id="UP000191418"/>
    </source>
</evidence>
<sequence length="418" mass="46929">MRKKIPVTHVRIGMRVVELDVSWLQSPFWRREFTINTQKELQQLQECCKSVVIDVMASTPASLAHFRRRPAAEVKVVEETEEIEQAPEPKEEIPIEKRTGLLAAPELLSRKELQHIESNIAVCVDEIKDVFTRIGEGKLVSCKKLTDAVKRLADDALNDAASLLLLSRLKEKEQSLAEKSVNVCILTIAFAQYLQLDSHKIHVLGLGALLHDVGMLKVPEYLLTHQGPMNKAQKQAIEYHVIEGMSFVGLHDELSSIRELRDIIGSHHERYDGSGYPKGLKGDKIPYLARILGITSTYEAMTRERFYSAAASPTQVLSKMYSWRSKLFDASLVQQFIKALGVYPPGSMVALEDNQVALVTAINPENRARPVIRLLTNELAINDSYSEELNLMLPELAHIKIARTLDESDFTRLAALGS</sequence>
<dbReference type="RefSeq" id="WP_078743966.1">
    <property type="nucleotide sequence ID" value="NZ_FUXG01000002.1"/>
</dbReference>
<dbReference type="Gene3D" id="1.10.3210.10">
    <property type="entry name" value="Hypothetical protein af1432"/>
    <property type="match status" value="1"/>
</dbReference>
<proteinExistence type="predicted"/>
<dbReference type="EMBL" id="MTSM01000002">
    <property type="protein sequence ID" value="OPX56768.1"/>
    <property type="molecule type" value="Genomic_DNA"/>
</dbReference>
<dbReference type="PANTHER" id="PTHR43155:SF2">
    <property type="entry name" value="CYCLIC DI-GMP PHOSPHODIESTERASE PA4108"/>
    <property type="match status" value="1"/>
</dbReference>
<dbReference type="InterPro" id="IPR021812">
    <property type="entry name" value="DUF3391"/>
</dbReference>
<organism evidence="2 3">
    <name type="scientific">Oceanospirillum multiglobuliferum</name>
    <dbReference type="NCBI Taxonomy" id="64969"/>
    <lineage>
        <taxon>Bacteria</taxon>
        <taxon>Pseudomonadati</taxon>
        <taxon>Pseudomonadota</taxon>
        <taxon>Gammaproteobacteria</taxon>
        <taxon>Oceanospirillales</taxon>
        <taxon>Oceanospirillaceae</taxon>
        <taxon>Oceanospirillum</taxon>
    </lineage>
</organism>
<dbReference type="InterPro" id="IPR003607">
    <property type="entry name" value="HD/PDEase_dom"/>
</dbReference>
<dbReference type="GO" id="GO:0008081">
    <property type="term" value="F:phosphoric diester hydrolase activity"/>
    <property type="evidence" value="ECO:0007669"/>
    <property type="project" value="UniProtKB-ARBA"/>
</dbReference>
<dbReference type="Pfam" id="PF13487">
    <property type="entry name" value="HD_5"/>
    <property type="match status" value="1"/>
</dbReference>
<dbReference type="PROSITE" id="PS51832">
    <property type="entry name" value="HD_GYP"/>
    <property type="match status" value="1"/>
</dbReference>
<dbReference type="STRING" id="64969.SAMN02745127_00340"/>
<dbReference type="InterPro" id="IPR037522">
    <property type="entry name" value="HD_GYP_dom"/>
</dbReference>
<keyword evidence="3" id="KW-1185">Reference proteome</keyword>
<feature type="domain" description="HD-GYP" evidence="1">
    <location>
        <begin position="152"/>
        <end position="352"/>
    </location>
</feature>
<comment type="caution">
    <text evidence="2">The sequence shown here is derived from an EMBL/GenBank/DDBJ whole genome shotgun (WGS) entry which is preliminary data.</text>
</comment>
<dbReference type="Proteomes" id="UP000191418">
    <property type="component" value="Unassembled WGS sequence"/>
</dbReference>